<comment type="caution">
    <text evidence="3">The sequence shown here is derived from an EMBL/GenBank/DDBJ whole genome shotgun (WGS) entry which is preliminary data.</text>
</comment>
<dbReference type="InterPro" id="IPR021109">
    <property type="entry name" value="Peptidase_aspartic_dom_sf"/>
</dbReference>
<keyword evidence="1" id="KW-0175">Coiled coil</keyword>
<dbReference type="EMBL" id="SATR01000036">
    <property type="protein sequence ID" value="TFH90080.1"/>
    <property type="molecule type" value="Genomic_DNA"/>
</dbReference>
<protein>
    <submittedName>
        <fullName evidence="3">ATP-dependent Zn protease</fullName>
    </submittedName>
</protein>
<dbReference type="PROSITE" id="PS51257">
    <property type="entry name" value="PROKAR_LIPOPROTEIN"/>
    <property type="match status" value="1"/>
</dbReference>
<feature type="coiled-coil region" evidence="1">
    <location>
        <begin position="30"/>
        <end position="85"/>
    </location>
</feature>
<dbReference type="Proteomes" id="UP000297753">
    <property type="component" value="Unassembled WGS sequence"/>
</dbReference>
<gene>
    <name evidence="3" type="ORF">ELS82_18950</name>
</gene>
<dbReference type="GO" id="GO:0006508">
    <property type="term" value="P:proteolysis"/>
    <property type="evidence" value="ECO:0007669"/>
    <property type="project" value="UniProtKB-KW"/>
</dbReference>
<keyword evidence="4" id="KW-1185">Reference proteome</keyword>
<dbReference type="Pfam" id="PF05618">
    <property type="entry name" value="Zn_protease"/>
    <property type="match status" value="1"/>
</dbReference>
<dbReference type="InterPro" id="IPR008503">
    <property type="entry name" value="Asp_endopeptidase"/>
</dbReference>
<dbReference type="RefSeq" id="WP_134836870.1">
    <property type="nucleotide sequence ID" value="NZ_SATR01000036.1"/>
</dbReference>
<reference evidence="3 4" key="1">
    <citation type="submission" date="2019-01" db="EMBL/GenBank/DDBJ databases">
        <title>Vibrio BEI176 sp. nov, a marine bacterium isolated from China: eastern marignal seas.</title>
        <authorList>
            <person name="Li B."/>
        </authorList>
    </citation>
    <scope>NUCLEOTIDE SEQUENCE [LARGE SCALE GENOMIC DNA]</scope>
    <source>
        <strain evidence="3 4">BEI176</strain>
    </source>
</reference>
<feature type="domain" description="Retropepsin-like aspartic endopeptidase" evidence="2">
    <location>
        <begin position="107"/>
        <end position="242"/>
    </location>
</feature>
<dbReference type="Gene3D" id="2.40.70.10">
    <property type="entry name" value="Acid Proteases"/>
    <property type="match status" value="1"/>
</dbReference>
<dbReference type="PANTHER" id="PTHR38037">
    <property type="entry name" value="ZN_PROTEASE DOMAIN-CONTAINING PROTEIN"/>
    <property type="match status" value="1"/>
</dbReference>
<organism evidence="3 4">
    <name type="scientific">Vibrio ouci</name>
    <dbReference type="NCBI Taxonomy" id="2499078"/>
    <lineage>
        <taxon>Bacteria</taxon>
        <taxon>Pseudomonadati</taxon>
        <taxon>Pseudomonadota</taxon>
        <taxon>Gammaproteobacteria</taxon>
        <taxon>Vibrionales</taxon>
        <taxon>Vibrionaceae</taxon>
        <taxon>Vibrio</taxon>
    </lineage>
</organism>
<dbReference type="PANTHER" id="PTHR38037:SF2">
    <property type="entry name" value="ATP-DEPENDENT ZINC PROTEASE DOMAIN-CONTAINING PROTEIN-RELATED"/>
    <property type="match status" value="1"/>
</dbReference>
<dbReference type="GO" id="GO:0008233">
    <property type="term" value="F:peptidase activity"/>
    <property type="evidence" value="ECO:0007669"/>
    <property type="project" value="UniProtKB-KW"/>
</dbReference>
<evidence type="ECO:0000313" key="4">
    <source>
        <dbReference type="Proteomes" id="UP000297753"/>
    </source>
</evidence>
<keyword evidence="3" id="KW-0645">Protease</keyword>
<evidence type="ECO:0000313" key="3">
    <source>
        <dbReference type="EMBL" id="TFH90080.1"/>
    </source>
</evidence>
<sequence length="247" mass="27959">MLKRLTPIMAMLVLSGCTLTNSTQYHQETLAAIQASEANLTNQYENLNLQLSNQSDYIESLEDQVHDLEQQLNAFKQEALEEVRKKPEPVVIPAPAPVAQTPTHGIILGEVESVTIDSIKQSFDARVDTGAATSSLNAVDIEQFERNGKNWVRFHLSDGDRELNDTNWIEAPIVRFVKIRQSTTEDVERRAVVELWVKLGKIHEKAQFTLADRSQMSHPVLLGREFIRDIAMVDVSKKYIHTEVPKK</sequence>
<dbReference type="AlphaFoldDB" id="A0A4Y8WAX2"/>
<proteinExistence type="predicted"/>
<evidence type="ECO:0000256" key="1">
    <source>
        <dbReference type="SAM" id="Coils"/>
    </source>
</evidence>
<accession>A0A4Y8WAX2</accession>
<name>A0A4Y8WAX2_9VIBR</name>
<dbReference type="OrthoDB" id="8546610at2"/>
<dbReference type="SUPFAM" id="SSF50630">
    <property type="entry name" value="Acid proteases"/>
    <property type="match status" value="1"/>
</dbReference>
<keyword evidence="3" id="KW-0378">Hydrolase</keyword>
<evidence type="ECO:0000259" key="2">
    <source>
        <dbReference type="Pfam" id="PF05618"/>
    </source>
</evidence>